<proteinExistence type="predicted"/>
<reference evidence="5 6" key="1">
    <citation type="submission" date="2020-08" db="EMBL/GenBank/DDBJ databases">
        <title>Genomic Encyclopedia of Type Strains, Phase IV (KMG-IV): sequencing the most valuable type-strain genomes for metagenomic binning, comparative biology and taxonomic classification.</title>
        <authorList>
            <person name="Goeker M."/>
        </authorList>
    </citation>
    <scope>NUCLEOTIDE SEQUENCE [LARGE SCALE GENOMIC DNA]</scope>
    <source>
        <strain evidence="5 6">DSM 2461</strain>
    </source>
</reference>
<dbReference type="RefSeq" id="WP_184742413.1">
    <property type="nucleotide sequence ID" value="NZ_JACHGJ010000001.1"/>
</dbReference>
<dbReference type="EC" id="2.7.7.61" evidence="1"/>
<sequence length="151" mass="17076">MRRKIQDEILDRFNGTCLSYTLNIPGSVKDSAAFRAAFRKGLDQLNIAVGNRILYAYIRFLRTGPEAFFSIELAPEELKKRTVEIEESHPCGRLFDMDVLAVRGNPVSREELGLPRRKCLICDNPAPLCARNRTHSLGELLERIDSITGNI</sequence>
<organism evidence="5 6">
    <name type="scientific">Spirochaeta isovalerica</name>
    <dbReference type="NCBI Taxonomy" id="150"/>
    <lineage>
        <taxon>Bacteria</taxon>
        <taxon>Pseudomonadati</taxon>
        <taxon>Spirochaetota</taxon>
        <taxon>Spirochaetia</taxon>
        <taxon>Spirochaetales</taxon>
        <taxon>Spirochaetaceae</taxon>
        <taxon>Spirochaeta</taxon>
    </lineage>
</organism>
<dbReference type="Proteomes" id="UP000587760">
    <property type="component" value="Unassembled WGS sequence"/>
</dbReference>
<evidence type="ECO:0000256" key="1">
    <source>
        <dbReference type="ARBA" id="ARBA00012524"/>
    </source>
</evidence>
<evidence type="ECO:0000256" key="4">
    <source>
        <dbReference type="ARBA" id="ARBA00048574"/>
    </source>
</evidence>
<dbReference type="AlphaFoldDB" id="A0A841R3Q2"/>
<comment type="catalytic activity">
    <reaction evidence="4">
        <text>apo-[citrate lyase ACP] + 2'-(5''-triphospho-alpha-D-ribosyl)-3'-dephospho-CoA = holo-[citrate lyase ACP] + diphosphate</text>
        <dbReference type="Rhea" id="RHEA:16333"/>
        <dbReference type="Rhea" id="RHEA-COMP:10157"/>
        <dbReference type="Rhea" id="RHEA-COMP:10158"/>
        <dbReference type="ChEBI" id="CHEBI:29999"/>
        <dbReference type="ChEBI" id="CHEBI:33019"/>
        <dbReference type="ChEBI" id="CHEBI:61378"/>
        <dbReference type="ChEBI" id="CHEBI:82683"/>
        <dbReference type="EC" id="2.7.7.61"/>
    </reaction>
</comment>
<keyword evidence="6" id="KW-1185">Reference proteome</keyword>
<comment type="caution">
    <text evidence="5">The sequence shown here is derived from an EMBL/GenBank/DDBJ whole genome shotgun (WGS) entry which is preliminary data.</text>
</comment>
<evidence type="ECO:0000313" key="6">
    <source>
        <dbReference type="Proteomes" id="UP000587760"/>
    </source>
</evidence>
<protein>
    <recommendedName>
        <fullName evidence="1">citrate lyase holo-[acyl-carrier protein] synthase</fullName>
        <ecNumber evidence="1">2.7.7.61</ecNumber>
    </recommendedName>
</protein>
<keyword evidence="2 5" id="KW-0808">Transferase</keyword>
<keyword evidence="3 5" id="KW-0548">Nucleotidyltransferase</keyword>
<dbReference type="EMBL" id="JACHGJ010000001">
    <property type="protein sequence ID" value="MBB6478505.1"/>
    <property type="molecule type" value="Genomic_DNA"/>
</dbReference>
<evidence type="ECO:0000256" key="2">
    <source>
        <dbReference type="ARBA" id="ARBA00022679"/>
    </source>
</evidence>
<accession>A0A841R3Q2</accession>
<dbReference type="GO" id="GO:0051191">
    <property type="term" value="P:prosthetic group biosynthetic process"/>
    <property type="evidence" value="ECO:0007669"/>
    <property type="project" value="InterPro"/>
</dbReference>
<evidence type="ECO:0000256" key="3">
    <source>
        <dbReference type="ARBA" id="ARBA00022695"/>
    </source>
</evidence>
<dbReference type="Pfam" id="PF03802">
    <property type="entry name" value="CitX"/>
    <property type="match status" value="1"/>
</dbReference>
<gene>
    <name evidence="5" type="ORF">HNR50_000138</name>
</gene>
<name>A0A841R3Q2_9SPIO</name>
<dbReference type="NCBIfam" id="TIGR03124">
    <property type="entry name" value="citrate_citX"/>
    <property type="match status" value="1"/>
</dbReference>
<dbReference type="GO" id="GO:0050519">
    <property type="term" value="F:holo-citrate lyase synthase activity"/>
    <property type="evidence" value="ECO:0007669"/>
    <property type="project" value="UniProtKB-EC"/>
</dbReference>
<dbReference type="InterPro" id="IPR005551">
    <property type="entry name" value="CitX"/>
</dbReference>
<evidence type="ECO:0000313" key="5">
    <source>
        <dbReference type="EMBL" id="MBB6478505.1"/>
    </source>
</evidence>